<evidence type="ECO:0000256" key="7">
    <source>
        <dbReference type="SAM" id="MobiDB-lite"/>
    </source>
</evidence>
<feature type="transmembrane region" description="Helical" evidence="8">
    <location>
        <begin position="41"/>
        <end position="70"/>
    </location>
</feature>
<dbReference type="AlphaFoldDB" id="A0A378YJN3"/>
<keyword evidence="3" id="KW-1003">Cell membrane</keyword>
<feature type="compositionally biased region" description="Low complexity" evidence="7">
    <location>
        <begin position="1"/>
        <end position="10"/>
    </location>
</feature>
<evidence type="ECO:0000313" key="11">
    <source>
        <dbReference type="Proteomes" id="UP000255467"/>
    </source>
</evidence>
<sequence>MAAPGETAAPADPPTAPPPPGRPLLGWITLPDLVSAQLAGLAAGLAAFACGATWWAAVAVGLTLMAALLIPLGKRPVSSWLATWWRYRRQRAYRIGDTLDFRAADGRSLGIYRDGSRVVAVAEVLATKGGLTRLGSGTVHASHLLPLPELATCLRQHDILLAGIDIVAHGFRSRSGTPAGASYEKLLGPLPATAHRTVWLAIAFDPLRCPQAARRRGGGLSGACRAVSIATQRVVRTLADADCTARILTAPEIRQAAVQVTGGLDPRELTQQWRGAEVGNGVNIGAAVDPRRLGTDVLDSLWVPPTRGTTVVVRLRPGRSAYTVRVGAAWRLTMRELPEKPLQPHMISMNGRHRDGLLAHLPLAVPGADTAVPTDEFPVADLDALRLPSAGCGQLLGSDAEGRGVAIRLVGQGISRVYVAGELYLAQQLIFRALAIGERVLIRTDRPHSWEHLVTTIGNPERLTIATETHQPDADFTATVVDGVLAPAPHAGITTVYLTGDPLGWPDTRPELSIHQPGAVGNRITLRTGTTREELTLVSIPSETTYIGRPRGAHAQTR</sequence>
<accession>A0A378YJN3</accession>
<evidence type="ECO:0000256" key="1">
    <source>
        <dbReference type="ARBA" id="ARBA00004236"/>
    </source>
</evidence>
<dbReference type="Proteomes" id="UP000255467">
    <property type="component" value="Unassembled WGS sequence"/>
</dbReference>
<dbReference type="InterPro" id="IPR021368">
    <property type="entry name" value="T7SS_EccE"/>
</dbReference>
<evidence type="ECO:0000256" key="2">
    <source>
        <dbReference type="ARBA" id="ARBA00007759"/>
    </source>
</evidence>
<dbReference type="NCBIfam" id="TIGR03923">
    <property type="entry name" value="T7SS_EccE"/>
    <property type="match status" value="1"/>
</dbReference>
<gene>
    <name evidence="10" type="primary">eccE1_3</name>
    <name evidence="10" type="ORF">NCTC1934_02699</name>
</gene>
<dbReference type="OrthoDB" id="4152590at2"/>
<dbReference type="EMBL" id="UGRY01000002">
    <property type="protein sequence ID" value="SUA76760.1"/>
    <property type="molecule type" value="Genomic_DNA"/>
</dbReference>
<keyword evidence="6 8" id="KW-0472">Membrane</keyword>
<organism evidence="10 11">
    <name type="scientific">Nocardia otitidiscaviarum</name>
    <dbReference type="NCBI Taxonomy" id="1823"/>
    <lineage>
        <taxon>Bacteria</taxon>
        <taxon>Bacillati</taxon>
        <taxon>Actinomycetota</taxon>
        <taxon>Actinomycetes</taxon>
        <taxon>Mycobacteriales</taxon>
        <taxon>Nocardiaceae</taxon>
        <taxon>Nocardia</taxon>
    </lineage>
</organism>
<dbReference type="STRING" id="1406858.GCA_000710895_07328"/>
<evidence type="ECO:0000313" key="10">
    <source>
        <dbReference type="EMBL" id="SUA76760.1"/>
    </source>
</evidence>
<evidence type="ECO:0000259" key="9">
    <source>
        <dbReference type="Pfam" id="PF11203"/>
    </source>
</evidence>
<evidence type="ECO:0000256" key="3">
    <source>
        <dbReference type="ARBA" id="ARBA00022475"/>
    </source>
</evidence>
<comment type="similarity">
    <text evidence="2">Belongs to the EccE family.</text>
</comment>
<feature type="compositionally biased region" description="Pro residues" evidence="7">
    <location>
        <begin position="11"/>
        <end position="21"/>
    </location>
</feature>
<keyword evidence="11" id="KW-1185">Reference proteome</keyword>
<keyword evidence="4 8" id="KW-0812">Transmembrane</keyword>
<comment type="subcellular location">
    <subcellularLocation>
        <location evidence="1">Cell membrane</location>
    </subcellularLocation>
</comment>
<reference evidence="10 11" key="1">
    <citation type="submission" date="2018-06" db="EMBL/GenBank/DDBJ databases">
        <authorList>
            <consortium name="Pathogen Informatics"/>
            <person name="Doyle S."/>
        </authorList>
    </citation>
    <scope>NUCLEOTIDE SEQUENCE [LARGE SCALE GENOMIC DNA]</scope>
    <source>
        <strain evidence="10 11">NCTC1934</strain>
    </source>
</reference>
<feature type="domain" description="Type VII secretion system protein EccE" evidence="9">
    <location>
        <begin position="192"/>
        <end position="283"/>
    </location>
</feature>
<evidence type="ECO:0000256" key="4">
    <source>
        <dbReference type="ARBA" id="ARBA00022692"/>
    </source>
</evidence>
<dbReference type="GO" id="GO:0005886">
    <property type="term" value="C:plasma membrane"/>
    <property type="evidence" value="ECO:0007669"/>
    <property type="project" value="UniProtKB-SubCell"/>
</dbReference>
<evidence type="ECO:0000256" key="8">
    <source>
        <dbReference type="SAM" id="Phobius"/>
    </source>
</evidence>
<evidence type="ECO:0000256" key="6">
    <source>
        <dbReference type="ARBA" id="ARBA00023136"/>
    </source>
</evidence>
<protein>
    <submittedName>
        <fullName evidence="10">Type VII secretion system protein EccE1</fullName>
    </submittedName>
</protein>
<keyword evidence="5 8" id="KW-1133">Transmembrane helix</keyword>
<proteinExistence type="inferred from homology"/>
<feature type="region of interest" description="Disordered" evidence="7">
    <location>
        <begin position="1"/>
        <end position="21"/>
    </location>
</feature>
<dbReference type="Pfam" id="PF11203">
    <property type="entry name" value="EccE"/>
    <property type="match status" value="1"/>
</dbReference>
<evidence type="ECO:0000256" key="5">
    <source>
        <dbReference type="ARBA" id="ARBA00022989"/>
    </source>
</evidence>
<dbReference type="InterPro" id="IPR050051">
    <property type="entry name" value="EccE_dom"/>
</dbReference>
<name>A0A378YJN3_9NOCA</name>